<comment type="caution">
    <text evidence="3">The sequence shown here is derived from an EMBL/GenBank/DDBJ whole genome shotgun (WGS) entry which is preliminary data.</text>
</comment>
<dbReference type="Proteomes" id="UP001159428">
    <property type="component" value="Unassembled WGS sequence"/>
</dbReference>
<evidence type="ECO:0000256" key="2">
    <source>
        <dbReference type="SAM" id="MobiDB-lite"/>
    </source>
</evidence>
<evidence type="ECO:0000256" key="1">
    <source>
        <dbReference type="SAM" id="Coils"/>
    </source>
</evidence>
<dbReference type="InterPro" id="IPR028015">
    <property type="entry name" value="CCDC84-like"/>
</dbReference>
<dbReference type="EMBL" id="CALNXJ010000017">
    <property type="protein sequence ID" value="CAH3119711.1"/>
    <property type="molecule type" value="Genomic_DNA"/>
</dbReference>
<evidence type="ECO:0000313" key="4">
    <source>
        <dbReference type="Proteomes" id="UP001159428"/>
    </source>
</evidence>
<keyword evidence="4" id="KW-1185">Reference proteome</keyword>
<evidence type="ECO:0008006" key="5">
    <source>
        <dbReference type="Google" id="ProtNLM"/>
    </source>
</evidence>
<keyword evidence="1" id="KW-0175">Coiled coil</keyword>
<dbReference type="Pfam" id="PF14968">
    <property type="entry name" value="CCDC84"/>
    <property type="match status" value="1"/>
</dbReference>
<feature type="coiled-coil region" evidence="1">
    <location>
        <begin position="133"/>
        <end position="160"/>
    </location>
</feature>
<organism evidence="3 4">
    <name type="scientific">Pocillopora meandrina</name>
    <dbReference type="NCBI Taxonomy" id="46732"/>
    <lineage>
        <taxon>Eukaryota</taxon>
        <taxon>Metazoa</taxon>
        <taxon>Cnidaria</taxon>
        <taxon>Anthozoa</taxon>
        <taxon>Hexacorallia</taxon>
        <taxon>Scleractinia</taxon>
        <taxon>Astrocoeniina</taxon>
        <taxon>Pocilloporidae</taxon>
        <taxon>Pocillopora</taxon>
    </lineage>
</organism>
<dbReference type="AlphaFoldDB" id="A0AAU9WNA8"/>
<evidence type="ECO:0000313" key="3">
    <source>
        <dbReference type="EMBL" id="CAH3119711.1"/>
    </source>
</evidence>
<feature type="compositionally biased region" description="Acidic residues" evidence="2">
    <location>
        <begin position="291"/>
        <end position="300"/>
    </location>
</feature>
<feature type="compositionally biased region" description="Basic residues" evidence="2">
    <location>
        <begin position="321"/>
        <end position="333"/>
    </location>
</feature>
<reference evidence="3 4" key="1">
    <citation type="submission" date="2022-05" db="EMBL/GenBank/DDBJ databases">
        <authorList>
            <consortium name="Genoscope - CEA"/>
            <person name="William W."/>
        </authorList>
    </citation>
    <scope>NUCLEOTIDE SEQUENCE [LARGE SCALE GENOMIC DNA]</scope>
</reference>
<accession>A0AAU9WNA8</accession>
<feature type="region of interest" description="Disordered" evidence="2">
    <location>
        <begin position="274"/>
        <end position="350"/>
    </location>
</feature>
<protein>
    <recommendedName>
        <fullName evidence="5">Coiled-coil domain-containing protein 84</fullName>
    </recommendedName>
</protein>
<dbReference type="PANTHER" id="PTHR31198:SF1">
    <property type="entry name" value="CENTROSOMAL AT-AC SPLICING FACTOR"/>
    <property type="match status" value="1"/>
</dbReference>
<gene>
    <name evidence="3" type="ORF">PMEA_00008425</name>
</gene>
<sequence length="350" mass="40226">MADGNAEDGAKGQFLFCIICRINHDQGRKHIYSRKHRTLLSQILIKFGKKVDEARKFLKKPSVEDGELEPGSRFWCHFCSENVNKHVTDREVTIKYGGLFEHFASENHSKNLHKYWWENGADKNLKEKFLINKEKFNSYKEEVNKKLQEFEAAMEQKRLKAVSQIKHRELLQAHTSQQPPEIQVTPEVVYKTVQNEQGILQNPTGWHEGQRVWGGGIVKYRPGSNQWFPWNMDSIDKGSKGSPLSNGVVTKTRFQTAEAFGENLTCIGIPELKEGEGNIHTGATPPWLRDDNDDDDDDDNKDSSTTSDVVIGPSYDAFKKHVEKMKKINHKNPQRVGANFDRKRETSDDW</sequence>
<name>A0AAU9WNA8_9CNID</name>
<dbReference type="PANTHER" id="PTHR31198">
    <property type="entry name" value="COILED-COIL DOMAIN-CONTAINING PROTEIN 84"/>
    <property type="match status" value="1"/>
</dbReference>
<proteinExistence type="predicted"/>
<feature type="compositionally biased region" description="Basic and acidic residues" evidence="2">
    <location>
        <begin position="340"/>
        <end position="350"/>
    </location>
</feature>